<evidence type="ECO:0000313" key="2">
    <source>
        <dbReference type="EMBL" id="SFK57077.1"/>
    </source>
</evidence>
<dbReference type="Proteomes" id="UP000199589">
    <property type="component" value="Unassembled WGS sequence"/>
</dbReference>
<dbReference type="EMBL" id="FOSJ01000051">
    <property type="protein sequence ID" value="SFK57077.1"/>
    <property type="molecule type" value="Genomic_DNA"/>
</dbReference>
<name>A0A1I4AMD3_9LACT</name>
<evidence type="ECO:0000313" key="3">
    <source>
        <dbReference type="Proteomes" id="UP000199589"/>
    </source>
</evidence>
<gene>
    <name evidence="2" type="ORF">SAMN04488569_10514</name>
</gene>
<keyword evidence="1" id="KW-1133">Transmembrane helix</keyword>
<feature type="transmembrane region" description="Helical" evidence="1">
    <location>
        <begin position="101"/>
        <end position="123"/>
    </location>
</feature>
<dbReference type="PANTHER" id="PTHR33802:SF1">
    <property type="entry name" value="XK-RELATED PROTEIN"/>
    <property type="match status" value="1"/>
</dbReference>
<dbReference type="PANTHER" id="PTHR33802">
    <property type="entry name" value="SI:CH211-161H7.5-RELATED"/>
    <property type="match status" value="1"/>
</dbReference>
<dbReference type="RefSeq" id="WP_091898380.1">
    <property type="nucleotide sequence ID" value="NZ_FOSJ01000051.1"/>
</dbReference>
<keyword evidence="1" id="KW-0812">Transmembrane</keyword>
<keyword evidence="3" id="KW-1185">Reference proteome</keyword>
<feature type="transmembrane region" description="Helical" evidence="1">
    <location>
        <begin position="78"/>
        <end position="95"/>
    </location>
</feature>
<organism evidence="2 3">
    <name type="scientific">Marinilactibacillus piezotolerans</name>
    <dbReference type="NCBI Taxonomy" id="258723"/>
    <lineage>
        <taxon>Bacteria</taxon>
        <taxon>Bacillati</taxon>
        <taxon>Bacillota</taxon>
        <taxon>Bacilli</taxon>
        <taxon>Lactobacillales</taxon>
        <taxon>Carnobacteriaceae</taxon>
        <taxon>Marinilactibacillus</taxon>
    </lineage>
</organism>
<dbReference type="AlphaFoldDB" id="A0A1I4AMD3"/>
<dbReference type="OrthoDB" id="5189031at2"/>
<feature type="transmembrane region" description="Helical" evidence="1">
    <location>
        <begin position="7"/>
        <end position="25"/>
    </location>
</feature>
<sequence length="242" mass="27540">MTKAKKFGIVYLIVYGIMLFLNYWSATDVGSTADSQQSLIQPAGYAFSIWGVIYLSIFLWIIRLFFIKTIERTVYEKIKVWLILNFILNAAWILTFTADMIFLSTLIIAGLLFTLIMIYRSISAIRYNFFDRFPFSLYFGWVTVATIVNIFTLAVSMGTKQILGLNEISWTNIMLVVATGLCIYISIKYLDWLYPLVFVWSFTGIAIENSNAVIIIIAGIGIFLQLAVSGYAAYRSMKRSVA</sequence>
<keyword evidence="1" id="KW-0472">Membrane</keyword>
<reference evidence="3" key="1">
    <citation type="submission" date="2016-10" db="EMBL/GenBank/DDBJ databases">
        <authorList>
            <person name="Varghese N."/>
            <person name="Submissions S."/>
        </authorList>
    </citation>
    <scope>NUCLEOTIDE SEQUENCE [LARGE SCALE GENOMIC DNA]</scope>
    <source>
        <strain evidence="3">DSM 16108</strain>
    </source>
</reference>
<dbReference type="InterPro" id="IPR038330">
    <property type="entry name" value="TspO/MBR-related_sf"/>
</dbReference>
<feature type="transmembrane region" description="Helical" evidence="1">
    <location>
        <begin position="213"/>
        <end position="234"/>
    </location>
</feature>
<dbReference type="Gene3D" id="1.20.1260.100">
    <property type="entry name" value="TspO/MBR protein"/>
    <property type="match status" value="1"/>
</dbReference>
<feature type="transmembrane region" description="Helical" evidence="1">
    <location>
        <begin position="135"/>
        <end position="156"/>
    </location>
</feature>
<feature type="transmembrane region" description="Helical" evidence="1">
    <location>
        <begin position="45"/>
        <end position="66"/>
    </location>
</feature>
<feature type="transmembrane region" description="Helical" evidence="1">
    <location>
        <begin position="192"/>
        <end position="207"/>
    </location>
</feature>
<protein>
    <submittedName>
        <fullName evidence="2">TspO/MBR family protein</fullName>
    </submittedName>
</protein>
<accession>A0A1I4AMD3</accession>
<feature type="transmembrane region" description="Helical" evidence="1">
    <location>
        <begin position="168"/>
        <end position="185"/>
    </location>
</feature>
<proteinExistence type="predicted"/>
<evidence type="ECO:0000256" key="1">
    <source>
        <dbReference type="SAM" id="Phobius"/>
    </source>
</evidence>